<keyword evidence="21" id="KW-0511">Multifunctional enzyme</keyword>
<dbReference type="EC" id="1.1.1.23" evidence="10"/>
<dbReference type="SUPFAM" id="SSF141734">
    <property type="entry name" value="HisI-like"/>
    <property type="match status" value="1"/>
</dbReference>
<comment type="pathway">
    <text evidence="4">Amino-acid biosynthesis; L-histidine biosynthesis; L-histidine from 5-phospho-alpha-D-ribose 1-diphosphate: step 9/9.</text>
</comment>
<keyword evidence="13" id="KW-0479">Metal-binding</keyword>
<dbReference type="Pfam" id="PF01503">
    <property type="entry name" value="PRA-PH"/>
    <property type="match status" value="1"/>
</dbReference>
<dbReference type="PRINTS" id="PR00083">
    <property type="entry name" value="HOLDHDRGNASE"/>
</dbReference>
<dbReference type="GO" id="GO:0004399">
    <property type="term" value="F:histidinol dehydrogenase activity"/>
    <property type="evidence" value="ECO:0007669"/>
    <property type="project" value="UniProtKB-EC"/>
</dbReference>
<dbReference type="Pfam" id="PF01502">
    <property type="entry name" value="PRA-CH"/>
    <property type="match status" value="1"/>
</dbReference>
<dbReference type="NCBIfam" id="TIGR00069">
    <property type="entry name" value="hisD"/>
    <property type="match status" value="1"/>
</dbReference>
<dbReference type="Proteomes" id="UP000011761">
    <property type="component" value="Unassembled WGS sequence"/>
</dbReference>
<evidence type="ECO:0000256" key="5">
    <source>
        <dbReference type="ARBA" id="ARBA00005169"/>
    </source>
</evidence>
<comment type="catalytic activity">
    <reaction evidence="2">
        <text>1-(5-phospho-beta-D-ribosyl)-ATP + H2O = 1-(5-phospho-beta-D-ribosyl)-5'-AMP + diphosphate + H(+)</text>
        <dbReference type="Rhea" id="RHEA:22828"/>
        <dbReference type="ChEBI" id="CHEBI:15377"/>
        <dbReference type="ChEBI" id="CHEBI:15378"/>
        <dbReference type="ChEBI" id="CHEBI:33019"/>
        <dbReference type="ChEBI" id="CHEBI:59457"/>
        <dbReference type="ChEBI" id="CHEBI:73183"/>
        <dbReference type="EC" id="3.6.1.31"/>
    </reaction>
</comment>
<sequence length="1571" mass="172259">MDGFNQDQILDIWVHIEWEERKACGESVEEDQLRPVLAQAWLTFPDDIKRELTVALVAFLEAQEAVPAVQHNIDATTSYPKLQTDEDGRPRYDHRPDVREMPSFAAYVESTRRKCEVEQTRFTATEALRQVFLEQAEGLNVLQESVAWTRLLSSRLDTSLRTCRSLLDNLQEQLPRHEAALKRWLAFKRREAALSRAWVGSWMLGRGGYGSANLWVQLDANGNICDRVLIKDCDFSGDGEEFWRDTGDSWSAHPRDPTGRLLVPNEVLAMYNLRGRIGSENIVYLRNWNLHAERRTTRLYLEFCPFGTLSELTETRAQPGEGRIWLEEPLIWHAFESLAVAGKLMDAGELQDNPMSIWKNILHLDYKTSNVLLGANSGKLYQGYPGIKLADFGLSLFQDRQDKRTNQDYPQRGTPGNRAPEQVRDWKNDADRPLIGRTTNVWGVGIVVWSLIELRQGDDNLAYDGPQNADGLAHPGEPREPAFSIPVRTTYSRELLELVSSCVRFRPEDRPSFDVVLRSIQRYTDGSREFKRDQGLRETAKDDPRFGSWNPSGSPPEDLWARGTQLSREDGPDPPSGLPRMPQATVGEIDGDEVPGGEPGRGATIQEITRTGALQDPGSQLPQRNDPALPLQDGPANMQPNGPARGAVTGQAPTPARGEAAPGGGLGQAPGAGPAPGALRECHNTMEHTPPFLAAIDLSSYTNASQIQSVKELAYTGALFAAVSPQSIDTALALLKDTVGRYSVHLDVSTLQSEQDIVDLLDAGAAKAFVSSGQVPALQQVPNLDGSRIVYHPTVSADQAESQLQGTGYGLHLHNVQSVQAATQVLQALGKQRPTVYVSKEGMTEAEAVELCRQDVVPILPSKQLTLTAEQSTDQIRVASLLLAQVKSDRPDGLFTTLVTDERGIALGLVYSNEESVAESLRSGRGVYWSRKRGLWRKGDTSGDWQELVRIDRDCDNDCLLFVVRQQGHGFCHLQTATCFGQYRGLTKLQKTLQSRKRSAPEGSYTARLFNDSKMLNAKIMEEASELCEAQSKEDVAAEAADVLYFALTKATAAGVTLEDIERNLDGKSVKVKRRKGDAKGPYAEKFGVTNGTAPHVNGDAKTEMLREAESKPKSKDDPAGLNKEGRIQMRRFDVAKESPESIQEALKRPSQRSTEKIMGIVNPIIKDVQQRGDKALLEYTHKFEKATSLTSPVLKAPFPESLMQLPPETIEAIDVSFENIRKFHAAQKEERPLEVETMPGVVCSRFVRPIERVGLYVPGGTAVLPSTAMMLGVPAMVAGCKTIVLASPPRADGSLTPEIVYVAHKVGAESIVLAGGAQAVAAMAYGTENVSKVDKILGPGNQFVTAAKMVVSNDTTANVSIDMPAGPSEVLVIADKTANPAFVASDLLSQAEHGVDSQVVCIPVDLSDEQVQAIENELHKQAMALPRVDLVRGAIEHSVTLIVKTLEEAMALSNAYAPEHLILQVADPVAARDRVQNAGSVFCGQWTPESVGDYSAGVNHSLPTYGYARQYSGVNLGSYVKHITSSNLTAEGLRNVGGAVMQLAKVEELEAHRRAVEIRLDYMKREGLTS</sequence>
<dbReference type="Gene3D" id="3.40.50.1980">
    <property type="entry name" value="Nitrogenase molybdenum iron protein domain"/>
    <property type="match status" value="2"/>
</dbReference>
<dbReference type="CDD" id="cd06572">
    <property type="entry name" value="Histidinol_dh"/>
    <property type="match status" value="1"/>
</dbReference>
<dbReference type="GO" id="GO:0004672">
    <property type="term" value="F:protein kinase activity"/>
    <property type="evidence" value="ECO:0007669"/>
    <property type="project" value="InterPro"/>
</dbReference>
<dbReference type="GO" id="GO:0046872">
    <property type="term" value="F:metal ion binding"/>
    <property type="evidence" value="ECO:0007669"/>
    <property type="project" value="UniProtKB-KW"/>
</dbReference>
<dbReference type="InterPro" id="IPR008271">
    <property type="entry name" value="Ser/Thr_kinase_AS"/>
</dbReference>
<dbReference type="eggNOG" id="KOG2697">
    <property type="taxonomic scope" value="Eukaryota"/>
</dbReference>
<comment type="pathway">
    <text evidence="5">Amino-acid biosynthesis; L-histidine biosynthesis; L-histidine from 5-phospho-alpha-D-ribose 1-diphosphate: step 3/9.</text>
</comment>
<dbReference type="InterPro" id="IPR008179">
    <property type="entry name" value="HisE"/>
</dbReference>
<feature type="domain" description="Protein kinase" evidence="24">
    <location>
        <begin position="198"/>
        <end position="524"/>
    </location>
</feature>
<dbReference type="HOGENOM" id="CLU_245477_0_0_1"/>
<evidence type="ECO:0000256" key="19">
    <source>
        <dbReference type="ARBA" id="ARBA00023027"/>
    </source>
</evidence>
<dbReference type="RefSeq" id="XP_007673902.1">
    <property type="nucleotide sequence ID" value="XM_007675712.1"/>
</dbReference>
<dbReference type="PROSITE" id="PS50011">
    <property type="entry name" value="PROTEIN_KINASE_DOM"/>
    <property type="match status" value="1"/>
</dbReference>
<keyword evidence="17" id="KW-0067">ATP-binding</keyword>
<keyword evidence="20" id="KW-0368">Histidine biosynthesis</keyword>
<evidence type="ECO:0000256" key="9">
    <source>
        <dbReference type="ARBA" id="ARBA00012721"/>
    </source>
</evidence>
<dbReference type="InterPro" id="IPR016161">
    <property type="entry name" value="Ald_DH/histidinol_DH"/>
</dbReference>
<keyword evidence="26" id="KW-1185">Reference proteome</keyword>
<dbReference type="HAMAP" id="MF_01024">
    <property type="entry name" value="HisD"/>
    <property type="match status" value="1"/>
</dbReference>
<organism evidence="25 26">
    <name type="scientific">Baudoinia panamericana (strain UAMH 10762)</name>
    <name type="common">Angels' share fungus</name>
    <name type="synonym">Baudoinia compniacensis (strain UAMH 10762)</name>
    <dbReference type="NCBI Taxonomy" id="717646"/>
    <lineage>
        <taxon>Eukaryota</taxon>
        <taxon>Fungi</taxon>
        <taxon>Dikarya</taxon>
        <taxon>Ascomycota</taxon>
        <taxon>Pezizomycotina</taxon>
        <taxon>Dothideomycetes</taxon>
        <taxon>Dothideomycetidae</taxon>
        <taxon>Mycosphaerellales</taxon>
        <taxon>Teratosphaeriaceae</taxon>
        <taxon>Baudoinia</taxon>
    </lineage>
</organism>
<dbReference type="GO" id="GO:0005524">
    <property type="term" value="F:ATP binding"/>
    <property type="evidence" value="ECO:0007669"/>
    <property type="project" value="UniProtKB-KW"/>
</dbReference>
<reference evidence="25 26" key="1">
    <citation type="journal article" date="2012" name="PLoS Pathog.">
        <title>Diverse lifestyles and strategies of plant pathogenesis encoded in the genomes of eighteen Dothideomycetes fungi.</title>
        <authorList>
            <person name="Ohm R.A."/>
            <person name="Feau N."/>
            <person name="Henrissat B."/>
            <person name="Schoch C.L."/>
            <person name="Horwitz B.A."/>
            <person name="Barry K.W."/>
            <person name="Condon B.J."/>
            <person name="Copeland A.C."/>
            <person name="Dhillon B."/>
            <person name="Glaser F."/>
            <person name="Hesse C.N."/>
            <person name="Kosti I."/>
            <person name="LaButti K."/>
            <person name="Lindquist E.A."/>
            <person name="Lucas S."/>
            <person name="Salamov A.A."/>
            <person name="Bradshaw R.E."/>
            <person name="Ciuffetti L."/>
            <person name="Hamelin R.C."/>
            <person name="Kema G.H.J."/>
            <person name="Lawrence C."/>
            <person name="Scott J.A."/>
            <person name="Spatafora J.W."/>
            <person name="Turgeon B.G."/>
            <person name="de Wit P.J.G.M."/>
            <person name="Zhong S."/>
            <person name="Goodwin S.B."/>
            <person name="Grigoriev I.V."/>
        </authorList>
    </citation>
    <scope>NUCLEOTIDE SEQUENCE [LARGE SCALE GENOMIC DNA]</scope>
    <source>
        <strain evidence="25 26">UAMH 10762</strain>
    </source>
</reference>
<dbReference type="PROSITE" id="PS00611">
    <property type="entry name" value="HISOL_DEHYDROGENASE"/>
    <property type="match status" value="1"/>
</dbReference>
<comment type="similarity">
    <text evidence="7">In the C-terminal section; belongs to the histidinol dehydrogenase family.</text>
</comment>
<dbReference type="KEGG" id="bcom:BAUCODRAFT_154476"/>
<evidence type="ECO:0000256" key="8">
    <source>
        <dbReference type="ARBA" id="ARBA00012414"/>
    </source>
</evidence>
<feature type="compositionally biased region" description="Gly residues" evidence="23">
    <location>
        <begin position="661"/>
        <end position="670"/>
    </location>
</feature>
<evidence type="ECO:0000256" key="14">
    <source>
        <dbReference type="ARBA" id="ARBA00022741"/>
    </source>
</evidence>
<dbReference type="InterPro" id="IPR000719">
    <property type="entry name" value="Prot_kinase_dom"/>
</dbReference>
<feature type="compositionally biased region" description="Basic and acidic residues" evidence="23">
    <location>
        <begin position="528"/>
        <end position="545"/>
    </location>
</feature>
<dbReference type="GO" id="GO:0051287">
    <property type="term" value="F:NAD binding"/>
    <property type="evidence" value="ECO:0007669"/>
    <property type="project" value="InterPro"/>
</dbReference>
<comment type="pathway">
    <text evidence="6">Amino-acid biosynthesis; L-histidine biosynthesis; L-histidine from 5-phospho-alpha-D-ribose 1-diphosphate: step 2/9.</text>
</comment>
<proteinExistence type="inferred from homology"/>
<dbReference type="InterPro" id="IPR011009">
    <property type="entry name" value="Kinase-like_dom_sf"/>
</dbReference>
<evidence type="ECO:0000313" key="25">
    <source>
        <dbReference type="EMBL" id="EMC98735.1"/>
    </source>
</evidence>
<dbReference type="EC" id="3.5.4.19" evidence="9"/>
<evidence type="ECO:0000256" key="13">
    <source>
        <dbReference type="ARBA" id="ARBA00022723"/>
    </source>
</evidence>
<dbReference type="Gene3D" id="1.10.510.10">
    <property type="entry name" value="Transferase(Phosphotransferase) domain 1"/>
    <property type="match status" value="1"/>
</dbReference>
<dbReference type="Pfam" id="PF00069">
    <property type="entry name" value="Pkinase"/>
    <property type="match status" value="1"/>
</dbReference>
<gene>
    <name evidence="25" type="ORF">BAUCODRAFT_154476</name>
</gene>
<dbReference type="FunFam" id="1.10.287.1080:FF:000002">
    <property type="entry name" value="Histidine biosynthesis bifunctional protein HisIE"/>
    <property type="match status" value="1"/>
</dbReference>
<dbReference type="SUPFAM" id="SSF53720">
    <property type="entry name" value="ALDH-like"/>
    <property type="match status" value="1"/>
</dbReference>
<evidence type="ECO:0000259" key="24">
    <source>
        <dbReference type="PROSITE" id="PS50011"/>
    </source>
</evidence>
<evidence type="ECO:0000256" key="20">
    <source>
        <dbReference type="ARBA" id="ARBA00023102"/>
    </source>
</evidence>
<dbReference type="SUPFAM" id="SSF101386">
    <property type="entry name" value="all-alpha NTP pyrophosphatases"/>
    <property type="match status" value="1"/>
</dbReference>
<dbReference type="Gene3D" id="3.10.20.810">
    <property type="entry name" value="Phosphoribosyl-AMP cyclohydrolase"/>
    <property type="match status" value="1"/>
</dbReference>
<dbReference type="InterPro" id="IPR038019">
    <property type="entry name" value="PRib_AMP_CycHydrolase_sf"/>
</dbReference>
<dbReference type="FunFam" id="3.10.20.810:FF:000002">
    <property type="entry name" value="Histidine biosynthesis trifunctional protein"/>
    <property type="match status" value="1"/>
</dbReference>
<name>M2NI20_BAUPA</name>
<keyword evidence="14" id="KW-0547">Nucleotide-binding</keyword>
<dbReference type="InterPro" id="IPR002496">
    <property type="entry name" value="PRib_AMP_CycHydrolase_dom"/>
</dbReference>
<protein>
    <recommendedName>
        <fullName evidence="11">Histidine biosynthesis trifunctional protein</fullName>
        <ecNumber evidence="10">1.1.1.23</ecNumber>
        <ecNumber evidence="9">3.5.4.19</ecNumber>
        <ecNumber evidence="8">3.6.1.31</ecNumber>
    </recommendedName>
</protein>
<dbReference type="FunFam" id="1.20.5.1300:FF:000001">
    <property type="entry name" value="Histidine biosynthesis trifunctional protein"/>
    <property type="match status" value="1"/>
</dbReference>
<dbReference type="GO" id="GO:0004635">
    <property type="term" value="F:phosphoribosyl-AMP cyclohydrolase activity"/>
    <property type="evidence" value="ECO:0007669"/>
    <property type="project" value="UniProtKB-EC"/>
</dbReference>
<evidence type="ECO:0000256" key="11">
    <source>
        <dbReference type="ARBA" id="ARBA00017884"/>
    </source>
</evidence>
<dbReference type="STRING" id="717646.M2NI20"/>
<keyword evidence="15" id="KW-0378">Hydrolase</keyword>
<dbReference type="eggNOG" id="KOG4311">
    <property type="taxonomic scope" value="Eukaryota"/>
</dbReference>
<dbReference type="GO" id="GO:0004636">
    <property type="term" value="F:phosphoribosyl-ATP diphosphatase activity"/>
    <property type="evidence" value="ECO:0007669"/>
    <property type="project" value="UniProtKB-EC"/>
</dbReference>
<evidence type="ECO:0000256" key="23">
    <source>
        <dbReference type="SAM" id="MobiDB-lite"/>
    </source>
</evidence>
<evidence type="ECO:0000256" key="4">
    <source>
        <dbReference type="ARBA" id="ARBA00004940"/>
    </source>
</evidence>
<evidence type="ECO:0000256" key="6">
    <source>
        <dbReference type="ARBA" id="ARBA00005204"/>
    </source>
</evidence>
<dbReference type="eggNOG" id="KOG0591">
    <property type="taxonomic scope" value="Eukaryota"/>
</dbReference>
<dbReference type="GO" id="GO:0005829">
    <property type="term" value="C:cytosol"/>
    <property type="evidence" value="ECO:0007669"/>
    <property type="project" value="TreeGrafter"/>
</dbReference>
<keyword evidence="16" id="KW-0862">Zinc</keyword>
<evidence type="ECO:0000256" key="16">
    <source>
        <dbReference type="ARBA" id="ARBA00022833"/>
    </source>
</evidence>
<dbReference type="PANTHER" id="PTHR21256">
    <property type="entry name" value="HISTIDINOL DEHYDROGENASE HDH"/>
    <property type="match status" value="1"/>
</dbReference>
<dbReference type="EMBL" id="KB445552">
    <property type="protein sequence ID" value="EMC98735.1"/>
    <property type="molecule type" value="Genomic_DNA"/>
</dbReference>
<comment type="catalytic activity">
    <reaction evidence="1">
        <text>1-(5-phospho-beta-D-ribosyl)-5'-AMP + H2O = 1-(5-phospho-beta-D-ribosyl)-5-[(5-phospho-beta-D-ribosylamino)methylideneamino]imidazole-4-carboxamide</text>
        <dbReference type="Rhea" id="RHEA:20049"/>
        <dbReference type="ChEBI" id="CHEBI:15377"/>
        <dbReference type="ChEBI" id="CHEBI:58435"/>
        <dbReference type="ChEBI" id="CHEBI:59457"/>
        <dbReference type="EC" id="3.5.4.19"/>
    </reaction>
</comment>
<dbReference type="InterPro" id="IPR021130">
    <property type="entry name" value="PRib-ATP_PPHydrolase-like"/>
</dbReference>
<dbReference type="FunFam" id="3.40.50.1980:FF:000001">
    <property type="entry name" value="Histidinol dehydrogenase"/>
    <property type="match status" value="1"/>
</dbReference>
<evidence type="ECO:0000256" key="3">
    <source>
        <dbReference type="ARBA" id="ARBA00001947"/>
    </source>
</evidence>
<dbReference type="UniPathway" id="UPA00031">
    <property type="reaction ID" value="UER00007"/>
</dbReference>
<evidence type="ECO:0000256" key="22">
    <source>
        <dbReference type="ARBA" id="ARBA00049489"/>
    </source>
</evidence>
<dbReference type="NCBIfam" id="TIGR03188">
    <property type="entry name" value="histidine_hisI"/>
    <property type="match status" value="1"/>
</dbReference>
<evidence type="ECO:0000256" key="10">
    <source>
        <dbReference type="ARBA" id="ARBA00012965"/>
    </source>
</evidence>
<dbReference type="InterPro" id="IPR001692">
    <property type="entry name" value="Histidinol_DH_CS"/>
</dbReference>
<dbReference type="PANTHER" id="PTHR21256:SF2">
    <property type="entry name" value="HISTIDINE BIOSYNTHESIS TRIFUNCTIONAL PROTEIN"/>
    <property type="match status" value="1"/>
</dbReference>
<keyword evidence="19" id="KW-0520">NAD</keyword>
<accession>M2NI20</accession>
<comment type="catalytic activity">
    <reaction evidence="22">
        <text>L-histidinol + 2 NAD(+) + H2O = L-histidine + 2 NADH + 3 H(+)</text>
        <dbReference type="Rhea" id="RHEA:20641"/>
        <dbReference type="ChEBI" id="CHEBI:15377"/>
        <dbReference type="ChEBI" id="CHEBI:15378"/>
        <dbReference type="ChEBI" id="CHEBI:57540"/>
        <dbReference type="ChEBI" id="CHEBI:57595"/>
        <dbReference type="ChEBI" id="CHEBI:57699"/>
        <dbReference type="ChEBI" id="CHEBI:57945"/>
        <dbReference type="EC" id="1.1.1.23"/>
    </reaction>
</comment>
<dbReference type="GO" id="GO:0000105">
    <property type="term" value="P:L-histidine biosynthetic process"/>
    <property type="evidence" value="ECO:0007669"/>
    <property type="project" value="UniProtKB-UniPathway"/>
</dbReference>
<evidence type="ECO:0000313" key="26">
    <source>
        <dbReference type="Proteomes" id="UP000011761"/>
    </source>
</evidence>
<evidence type="ECO:0000256" key="15">
    <source>
        <dbReference type="ARBA" id="ARBA00022801"/>
    </source>
</evidence>
<evidence type="ECO:0000256" key="1">
    <source>
        <dbReference type="ARBA" id="ARBA00000024"/>
    </source>
</evidence>
<dbReference type="FunFam" id="3.40.50.1980:FF:000050">
    <property type="entry name" value="Histidine biosynthesis trifunctional protein"/>
    <property type="match status" value="1"/>
</dbReference>
<feature type="region of interest" description="Disordered" evidence="23">
    <location>
        <begin position="528"/>
        <end position="682"/>
    </location>
</feature>
<dbReference type="EC" id="3.6.1.31" evidence="8"/>
<dbReference type="PROSITE" id="PS00108">
    <property type="entry name" value="PROTEIN_KINASE_ST"/>
    <property type="match status" value="1"/>
</dbReference>
<dbReference type="SMART" id="SM00220">
    <property type="entry name" value="S_TKc"/>
    <property type="match status" value="1"/>
</dbReference>
<dbReference type="CDD" id="cd11546">
    <property type="entry name" value="NTP-PPase_His4"/>
    <property type="match status" value="1"/>
</dbReference>
<evidence type="ECO:0000256" key="7">
    <source>
        <dbReference type="ARBA" id="ARBA00008260"/>
    </source>
</evidence>
<keyword evidence="18" id="KW-0560">Oxidoreductase</keyword>
<dbReference type="OrthoDB" id="1703565at2759"/>
<dbReference type="Gene3D" id="1.10.287.1080">
    <property type="entry name" value="MazG-like"/>
    <property type="match status" value="1"/>
</dbReference>
<comment type="cofactor">
    <cofactor evidence="3">
        <name>Zn(2+)</name>
        <dbReference type="ChEBI" id="CHEBI:29105"/>
    </cofactor>
</comment>
<evidence type="ECO:0000256" key="17">
    <source>
        <dbReference type="ARBA" id="ARBA00022840"/>
    </source>
</evidence>
<keyword evidence="12" id="KW-0028">Amino-acid biosynthesis</keyword>
<evidence type="ECO:0000256" key="2">
    <source>
        <dbReference type="ARBA" id="ARBA00001460"/>
    </source>
</evidence>
<evidence type="ECO:0000256" key="18">
    <source>
        <dbReference type="ARBA" id="ARBA00023002"/>
    </source>
</evidence>
<evidence type="ECO:0000256" key="21">
    <source>
        <dbReference type="ARBA" id="ARBA00023268"/>
    </source>
</evidence>
<evidence type="ECO:0000256" key="12">
    <source>
        <dbReference type="ARBA" id="ARBA00022605"/>
    </source>
</evidence>
<dbReference type="InterPro" id="IPR012131">
    <property type="entry name" value="Hstdl_DH"/>
</dbReference>
<dbReference type="GeneID" id="19109283"/>
<dbReference type="SUPFAM" id="SSF56112">
    <property type="entry name" value="Protein kinase-like (PK-like)"/>
    <property type="match status" value="1"/>
</dbReference>
<dbReference type="Gene3D" id="1.20.5.1300">
    <property type="match status" value="1"/>
</dbReference>
<feature type="region of interest" description="Disordered" evidence="23">
    <location>
        <begin position="1103"/>
        <end position="1129"/>
    </location>
</feature>
<dbReference type="Pfam" id="PF00815">
    <property type="entry name" value="Histidinol_dh"/>
    <property type="match status" value="1"/>
</dbReference>
<feature type="region of interest" description="Disordered" evidence="23">
    <location>
        <begin position="404"/>
        <end position="423"/>
    </location>
</feature>